<name>A0A1D2J461_PARBR</name>
<reference evidence="1 2" key="1">
    <citation type="submission" date="2016-06" db="EMBL/GenBank/DDBJ databases">
        <authorList>
            <person name="Kjaerup R.B."/>
            <person name="Dalgaard T.S."/>
            <person name="Juul-Madsen H.R."/>
        </authorList>
    </citation>
    <scope>NUCLEOTIDE SEQUENCE [LARGE SCALE GENOMIC DNA]</scope>
    <source>
        <strain evidence="1 2">Pb300</strain>
    </source>
</reference>
<evidence type="ECO:0000313" key="2">
    <source>
        <dbReference type="Proteomes" id="UP000242814"/>
    </source>
</evidence>
<dbReference type="VEuPathDB" id="FungiDB:PADG_12457"/>
<proteinExistence type="predicted"/>
<dbReference type="Proteomes" id="UP000242814">
    <property type="component" value="Unassembled WGS sequence"/>
</dbReference>
<dbReference type="EMBL" id="LZYO01000591">
    <property type="protein sequence ID" value="ODH13081.1"/>
    <property type="molecule type" value="Genomic_DNA"/>
</dbReference>
<evidence type="ECO:0000313" key="1">
    <source>
        <dbReference type="EMBL" id="ODH13081.1"/>
    </source>
</evidence>
<accession>A0A1D2J461</accession>
<dbReference type="AlphaFoldDB" id="A0A1D2J461"/>
<protein>
    <submittedName>
        <fullName evidence="1">Uncharacterized protein</fullName>
    </submittedName>
</protein>
<gene>
    <name evidence="1" type="ORF">ACO22_07626</name>
</gene>
<sequence length="66" mass="7132">MSLAKRHDGTSMDGAFDIRPRLSLVTWASLLTEAYPGREVRRCASKGKSAVCLPSAAVIANRDTLI</sequence>
<comment type="caution">
    <text evidence="1">The sequence shown here is derived from an EMBL/GenBank/DDBJ whole genome shotgun (WGS) entry which is preliminary data.</text>
</comment>
<organism evidence="1 2">
    <name type="scientific">Paracoccidioides brasiliensis</name>
    <dbReference type="NCBI Taxonomy" id="121759"/>
    <lineage>
        <taxon>Eukaryota</taxon>
        <taxon>Fungi</taxon>
        <taxon>Dikarya</taxon>
        <taxon>Ascomycota</taxon>
        <taxon>Pezizomycotina</taxon>
        <taxon>Eurotiomycetes</taxon>
        <taxon>Eurotiomycetidae</taxon>
        <taxon>Onygenales</taxon>
        <taxon>Ajellomycetaceae</taxon>
        <taxon>Paracoccidioides</taxon>
    </lineage>
</organism>